<dbReference type="InterPro" id="IPR036705">
    <property type="entry name" value="Ribosyl_crysJ1_sf"/>
</dbReference>
<dbReference type="PANTHER" id="PTHR16222:SF24">
    <property type="entry name" value="ADP-RIBOSYLHYDROLASE ARH3"/>
    <property type="match status" value="1"/>
</dbReference>
<evidence type="ECO:0000313" key="13">
    <source>
        <dbReference type="EMBL" id="KAF7995787.1"/>
    </source>
</evidence>
<gene>
    <name evidence="13" type="ORF">HCN44_006894</name>
</gene>
<name>A0A834Y1A6_APHGI</name>
<sequence length="145" mass="16103">MDAGTKVNDDEEFLNIDKSELMPYKHQLTCVKKFMENQNRPTSETVINKLGNDVTAVGSVATAIYCFLRAKYPIDDIHTDNPMRRAIQYAITLGGDTDTIASMAGAIAGAFYGDDKMSQELLRHCEASAEFDKLAVDLFDITIKE</sequence>
<dbReference type="GO" id="GO:0046872">
    <property type="term" value="F:metal ion binding"/>
    <property type="evidence" value="ECO:0007669"/>
    <property type="project" value="UniProtKB-KW"/>
</dbReference>
<accession>A0A834Y1A6</accession>
<evidence type="ECO:0000256" key="9">
    <source>
        <dbReference type="ARBA" id="ARBA00043187"/>
    </source>
</evidence>
<dbReference type="Pfam" id="PF03747">
    <property type="entry name" value="ADP_ribosyl_GH"/>
    <property type="match status" value="1"/>
</dbReference>
<dbReference type="PANTHER" id="PTHR16222">
    <property type="entry name" value="ADP-RIBOSYLGLYCOHYDROLASE"/>
    <property type="match status" value="1"/>
</dbReference>
<dbReference type="GO" id="GO:0005739">
    <property type="term" value="C:mitochondrion"/>
    <property type="evidence" value="ECO:0007669"/>
    <property type="project" value="TreeGrafter"/>
</dbReference>
<dbReference type="Proteomes" id="UP000639338">
    <property type="component" value="Unassembled WGS sequence"/>
</dbReference>
<dbReference type="InterPro" id="IPR005502">
    <property type="entry name" value="Ribosyl_crysJ1"/>
</dbReference>
<dbReference type="OrthoDB" id="410104at2759"/>
<keyword evidence="12" id="KW-0460">Magnesium</keyword>
<comment type="caution">
    <text evidence="13">The sequence shown here is derived from an EMBL/GenBank/DDBJ whole genome shotgun (WGS) entry which is preliminary data.</text>
</comment>
<comment type="similarity">
    <text evidence="1">Belongs to the ADP-ribosylglycohydrolase family.</text>
</comment>
<dbReference type="SUPFAM" id="SSF101478">
    <property type="entry name" value="ADP-ribosylglycohydrolase"/>
    <property type="match status" value="1"/>
</dbReference>
<dbReference type="InterPro" id="IPR050792">
    <property type="entry name" value="ADP-ribosylglycohydrolase"/>
</dbReference>
<evidence type="ECO:0000256" key="1">
    <source>
        <dbReference type="ARBA" id="ARBA00010702"/>
    </source>
</evidence>
<evidence type="ECO:0000256" key="5">
    <source>
        <dbReference type="ARBA" id="ARBA00042398"/>
    </source>
</evidence>
<evidence type="ECO:0000256" key="11">
    <source>
        <dbReference type="ARBA" id="ARBA00049015"/>
    </source>
</evidence>
<dbReference type="EC" id="3.2.1.143" evidence="2"/>
<comment type="cofactor">
    <cofactor evidence="12">
        <name>Mg(2+)</name>
        <dbReference type="ChEBI" id="CHEBI:18420"/>
    </cofactor>
    <text evidence="12">Binds 2 magnesium ions per subunit.</text>
</comment>
<keyword evidence="3" id="KW-0378">Hydrolase</keyword>
<dbReference type="GO" id="GO:0004649">
    <property type="term" value="F:poly(ADP-ribose) glycohydrolase activity"/>
    <property type="evidence" value="ECO:0007669"/>
    <property type="project" value="UniProtKB-EC"/>
</dbReference>
<dbReference type="EMBL" id="JACMRX010000002">
    <property type="protein sequence ID" value="KAF7995787.1"/>
    <property type="molecule type" value="Genomic_DNA"/>
</dbReference>
<evidence type="ECO:0000256" key="6">
    <source>
        <dbReference type="ARBA" id="ARBA00042471"/>
    </source>
</evidence>
<feature type="binding site" evidence="12">
    <location>
        <position position="99"/>
    </location>
    <ligand>
        <name>Mg(2+)</name>
        <dbReference type="ChEBI" id="CHEBI:18420"/>
        <label>1</label>
    </ligand>
</feature>
<proteinExistence type="inferred from homology"/>
<evidence type="ECO:0000313" key="14">
    <source>
        <dbReference type="Proteomes" id="UP000639338"/>
    </source>
</evidence>
<keyword evidence="14" id="KW-1185">Reference proteome</keyword>
<evidence type="ECO:0000256" key="4">
    <source>
        <dbReference type="ARBA" id="ARBA00041057"/>
    </source>
</evidence>
<evidence type="ECO:0000256" key="3">
    <source>
        <dbReference type="ARBA" id="ARBA00022801"/>
    </source>
</evidence>
<reference evidence="13 14" key="1">
    <citation type="submission" date="2020-08" db="EMBL/GenBank/DDBJ databases">
        <title>Aphidius gifuensis genome sequencing and assembly.</title>
        <authorList>
            <person name="Du Z."/>
        </authorList>
    </citation>
    <scope>NUCLEOTIDE SEQUENCE [LARGE SCALE GENOMIC DNA]</scope>
    <source>
        <strain evidence="13">YNYX2018</strain>
        <tissue evidence="13">Adults</tissue>
    </source>
</reference>
<feature type="binding site" evidence="12">
    <location>
        <position position="96"/>
    </location>
    <ligand>
        <name>Mg(2+)</name>
        <dbReference type="ChEBI" id="CHEBI:18420"/>
        <label>1</label>
    </ligand>
</feature>
<keyword evidence="12" id="KW-0479">Metal-binding</keyword>
<evidence type="ECO:0000256" key="12">
    <source>
        <dbReference type="PIRSR" id="PIRSR605502-1"/>
    </source>
</evidence>
<evidence type="ECO:0000256" key="10">
    <source>
        <dbReference type="ARBA" id="ARBA00043193"/>
    </source>
</evidence>
<protein>
    <recommendedName>
        <fullName evidence="4">ADP-ribosylhydrolase ARH3</fullName>
        <ecNumber evidence="2">3.2.1.143</ecNumber>
    </recommendedName>
    <alternativeName>
        <fullName evidence="5">ADP-ribose glycohydrolase ARH3</fullName>
    </alternativeName>
    <alternativeName>
        <fullName evidence="6">ADP-ribosylhydrolase 3</fullName>
    </alternativeName>
    <alternativeName>
        <fullName evidence="9">O-acetyl-ADP-ribose deacetylase ARH3</fullName>
    </alternativeName>
    <alternativeName>
        <fullName evidence="10">Poly(ADP-ribose) glycohydrolase ARH3</fullName>
    </alternativeName>
    <alternativeName>
        <fullName evidence="8">[Protein ADP-ribosylarginine] hydrolase-like protein 2</fullName>
    </alternativeName>
    <alternativeName>
        <fullName evidence="7">[Protein ADP-ribosylserine] hydrolase</fullName>
    </alternativeName>
</protein>
<dbReference type="Gene3D" id="1.10.4080.10">
    <property type="entry name" value="ADP-ribosylation/Crystallin J1"/>
    <property type="match status" value="1"/>
</dbReference>
<dbReference type="GO" id="GO:0005634">
    <property type="term" value="C:nucleus"/>
    <property type="evidence" value="ECO:0007669"/>
    <property type="project" value="TreeGrafter"/>
</dbReference>
<organism evidence="13 14">
    <name type="scientific">Aphidius gifuensis</name>
    <name type="common">Parasitoid wasp</name>
    <dbReference type="NCBI Taxonomy" id="684658"/>
    <lineage>
        <taxon>Eukaryota</taxon>
        <taxon>Metazoa</taxon>
        <taxon>Ecdysozoa</taxon>
        <taxon>Arthropoda</taxon>
        <taxon>Hexapoda</taxon>
        <taxon>Insecta</taxon>
        <taxon>Pterygota</taxon>
        <taxon>Neoptera</taxon>
        <taxon>Endopterygota</taxon>
        <taxon>Hymenoptera</taxon>
        <taxon>Apocrita</taxon>
        <taxon>Ichneumonoidea</taxon>
        <taxon>Braconidae</taxon>
        <taxon>Aphidiinae</taxon>
        <taxon>Aphidius</taxon>
    </lineage>
</organism>
<dbReference type="AlphaFoldDB" id="A0A834Y1A6"/>
<evidence type="ECO:0000256" key="8">
    <source>
        <dbReference type="ARBA" id="ARBA00042850"/>
    </source>
</evidence>
<evidence type="ECO:0000256" key="7">
    <source>
        <dbReference type="ARBA" id="ARBA00042722"/>
    </source>
</evidence>
<feature type="binding site" evidence="12">
    <location>
        <position position="98"/>
    </location>
    <ligand>
        <name>Mg(2+)</name>
        <dbReference type="ChEBI" id="CHEBI:18420"/>
        <label>1</label>
    </ligand>
</feature>
<comment type="catalytic activity">
    <reaction evidence="11">
        <text>alpha-NAD(+) + H2O = ADP-D-ribose + nicotinamide + H(+)</text>
        <dbReference type="Rhea" id="RHEA:68792"/>
        <dbReference type="ChEBI" id="CHEBI:15377"/>
        <dbReference type="ChEBI" id="CHEBI:15378"/>
        <dbReference type="ChEBI" id="CHEBI:17154"/>
        <dbReference type="ChEBI" id="CHEBI:57967"/>
        <dbReference type="ChEBI" id="CHEBI:77017"/>
    </reaction>
</comment>
<evidence type="ECO:0000256" key="2">
    <source>
        <dbReference type="ARBA" id="ARBA00012255"/>
    </source>
</evidence>